<proteinExistence type="predicted"/>
<organism evidence="1 2">
    <name type="scientific">Bacillus cereus</name>
    <dbReference type="NCBI Taxonomy" id="1396"/>
    <lineage>
        <taxon>Bacteria</taxon>
        <taxon>Bacillati</taxon>
        <taxon>Bacillota</taxon>
        <taxon>Bacilli</taxon>
        <taxon>Bacillales</taxon>
        <taxon>Bacillaceae</taxon>
        <taxon>Bacillus</taxon>
        <taxon>Bacillus cereus group</taxon>
    </lineage>
</organism>
<dbReference type="RefSeq" id="WP_098323973.1">
    <property type="nucleotide sequence ID" value="NZ_NTXW01000025.1"/>
</dbReference>
<sequence>MDIFQYLEEMQEDVFSLAVEQIEAKYYDICCMLASTECAERIKAIDLESFKESIRVGLDAAVEMATNEEAKAIYFEYDLDNEWDSQFYICEEYFPMEEEYDDWASEWTYNIEGPGSVELADMYNENGFDTSEKAIGITLYLIAKTLCSFISIRSEVQSNIPICIGFHDQDPIMRTGRD</sequence>
<accession>A0A9X6UNC3</accession>
<gene>
    <name evidence="1" type="ORF">CN475_13265</name>
</gene>
<dbReference type="Proteomes" id="UP000219869">
    <property type="component" value="Unassembled WGS sequence"/>
</dbReference>
<evidence type="ECO:0000313" key="1">
    <source>
        <dbReference type="EMBL" id="PEQ87729.1"/>
    </source>
</evidence>
<name>A0A9X6UNC3_BACCE</name>
<dbReference type="AlphaFoldDB" id="A0A9X6UNC3"/>
<comment type="caution">
    <text evidence="1">The sequence shown here is derived from an EMBL/GenBank/DDBJ whole genome shotgun (WGS) entry which is preliminary data.</text>
</comment>
<reference evidence="1 2" key="1">
    <citation type="submission" date="2017-09" db="EMBL/GenBank/DDBJ databases">
        <title>Large-scale bioinformatics analysis of Bacillus genomes uncovers conserved roles of natural products in bacterial physiology.</title>
        <authorList>
            <consortium name="Agbiome Team Llc"/>
            <person name="Bleich R.M."/>
            <person name="Kirk G.J."/>
            <person name="Santa Maria K.C."/>
            <person name="Allen S.E."/>
            <person name="Farag S."/>
            <person name="Shank E.A."/>
            <person name="Bowers A."/>
        </authorList>
    </citation>
    <scope>NUCLEOTIDE SEQUENCE [LARGE SCALE GENOMIC DNA]</scope>
    <source>
        <strain evidence="1 2">AFS006334</strain>
    </source>
</reference>
<evidence type="ECO:0000313" key="2">
    <source>
        <dbReference type="Proteomes" id="UP000219869"/>
    </source>
</evidence>
<dbReference type="EMBL" id="NTXW01000025">
    <property type="protein sequence ID" value="PEQ87729.1"/>
    <property type="molecule type" value="Genomic_DNA"/>
</dbReference>
<protein>
    <submittedName>
        <fullName evidence="1">Uncharacterized protein</fullName>
    </submittedName>
</protein>